<protein>
    <submittedName>
        <fullName evidence="3">Uncharacterized protein</fullName>
    </submittedName>
</protein>
<reference evidence="3 4" key="2">
    <citation type="submission" date="2020-08" db="EMBL/GenBank/DDBJ databases">
        <title>The Agave Microbiome: Exploring the role of microbial communities in plant adaptations to desert environments.</title>
        <authorList>
            <person name="Partida-Martinez L.P."/>
        </authorList>
    </citation>
    <scope>NUCLEOTIDE SEQUENCE [LARGE SCALE GENOMIC DNA]</scope>
    <source>
        <strain evidence="3 4">AT2.17</strain>
    </source>
</reference>
<dbReference type="EMBL" id="JACCBW010000002">
    <property type="protein sequence ID" value="NYE37463.1"/>
    <property type="molecule type" value="Genomic_DNA"/>
</dbReference>
<sequence length="467" mass="47680">MSEHVPAPARTPGSRRRAAEVTRRGPSPLTVLAILIPLLTVAALALVRPAGQSSSTRPPTSAALDRATAVCPARLPGADEVRIGSTGLGSGDVALRVGREEDTETLTDGVATRTARETVVVGATGDLAPGLVASRSGAGSAVGCEAPAPERWFTGVGASAEHASTLTLVNPDRGPAVADVTVWDGSGLVDVPALRGVRVPGGATTSFDLASVAPSRDALALQVTVSRGRLASSVVDVIDPVGRDKPVREWLPGQAAPASTSYVAGIGTTAADRVLTLANPGDSEVRVDLELVSEDSEFAPSGVDEVTLPPATVSEVDLSGVLRGRTLQGVQALRLEATGPVTASLRTRTPADLALSVAGPTVSTDTAVALPEGAKRLVVTAATAPGVVTLQAWDADGAEVVRERRVEIDPATAARLRLPDDAALALVRLDRTSAVVSLEVDDRGLSVLPLSQLEATSEVADVRPAQR</sequence>
<organism evidence="3 4">
    <name type="scientific">Nocardioides cavernae</name>
    <dbReference type="NCBI Taxonomy" id="1921566"/>
    <lineage>
        <taxon>Bacteria</taxon>
        <taxon>Bacillati</taxon>
        <taxon>Actinomycetota</taxon>
        <taxon>Actinomycetes</taxon>
        <taxon>Propionibacteriales</taxon>
        <taxon>Nocardioidaceae</taxon>
        <taxon>Nocardioides</taxon>
    </lineage>
</organism>
<comment type="caution">
    <text evidence="3">The sequence shown here is derived from an EMBL/GenBank/DDBJ whole genome shotgun (WGS) entry which is preliminary data.</text>
</comment>
<dbReference type="RefSeq" id="WP_179620011.1">
    <property type="nucleotide sequence ID" value="NZ_JACCBW010000002.1"/>
</dbReference>
<proteinExistence type="predicted"/>
<evidence type="ECO:0000256" key="1">
    <source>
        <dbReference type="SAM" id="MobiDB-lite"/>
    </source>
</evidence>
<evidence type="ECO:0000313" key="3">
    <source>
        <dbReference type="EMBL" id="NYE37463.1"/>
    </source>
</evidence>
<dbReference type="Pfam" id="PF18986">
    <property type="entry name" value="DUF5719"/>
    <property type="match status" value="1"/>
</dbReference>
<dbReference type="InterPro" id="IPR043777">
    <property type="entry name" value="DUF5719"/>
</dbReference>
<feature type="region of interest" description="Disordered" evidence="1">
    <location>
        <begin position="1"/>
        <end position="23"/>
    </location>
</feature>
<dbReference type="AlphaFoldDB" id="A0A7Y9H3T8"/>
<name>A0A7Y9H3T8_9ACTN</name>
<keyword evidence="4" id="KW-1185">Reference proteome</keyword>
<accession>A0A7Y9H3T8</accession>
<gene>
    <name evidence="3" type="ORF">F4692_002596</name>
</gene>
<keyword evidence="2" id="KW-0812">Transmembrane</keyword>
<feature type="transmembrane region" description="Helical" evidence="2">
    <location>
        <begin position="29"/>
        <end position="47"/>
    </location>
</feature>
<keyword evidence="2" id="KW-1133">Transmembrane helix</keyword>
<dbReference type="Proteomes" id="UP000549911">
    <property type="component" value="Unassembled WGS sequence"/>
</dbReference>
<reference evidence="3 4" key="1">
    <citation type="submission" date="2020-07" db="EMBL/GenBank/DDBJ databases">
        <authorList>
            <person name="Partida-Martinez L."/>
            <person name="Huntemann M."/>
            <person name="Clum A."/>
            <person name="Wang J."/>
            <person name="Palaniappan K."/>
            <person name="Ritter S."/>
            <person name="Chen I.-M."/>
            <person name="Stamatis D."/>
            <person name="Reddy T."/>
            <person name="O'Malley R."/>
            <person name="Daum C."/>
            <person name="Shapiro N."/>
            <person name="Ivanova N."/>
            <person name="Kyrpides N."/>
            <person name="Woyke T."/>
        </authorList>
    </citation>
    <scope>NUCLEOTIDE SEQUENCE [LARGE SCALE GENOMIC DNA]</scope>
    <source>
        <strain evidence="3 4">AT2.17</strain>
    </source>
</reference>
<evidence type="ECO:0000313" key="4">
    <source>
        <dbReference type="Proteomes" id="UP000549911"/>
    </source>
</evidence>
<evidence type="ECO:0000256" key="2">
    <source>
        <dbReference type="SAM" id="Phobius"/>
    </source>
</evidence>
<keyword evidence="2" id="KW-0472">Membrane</keyword>